<dbReference type="InterPro" id="IPR013025">
    <property type="entry name" value="Ribosomal_uL23-like"/>
</dbReference>
<reference evidence="6 7" key="1">
    <citation type="journal article" date="2014" name="BMC Genomics">
        <title>Oil accumulation mechanisms of the oleaginous microalga Chlorella protothecoides revealed through its genome, transcriptomes, and proteomes.</title>
        <authorList>
            <person name="Gao C."/>
            <person name="Wang Y."/>
            <person name="Shen Y."/>
            <person name="Yan D."/>
            <person name="He X."/>
            <person name="Dai J."/>
            <person name="Wu Q."/>
        </authorList>
    </citation>
    <scope>NUCLEOTIDE SEQUENCE [LARGE SCALE GENOMIC DNA]</scope>
    <source>
        <strain evidence="6 7">0710</strain>
    </source>
</reference>
<dbReference type="OrthoDB" id="275582at2759"/>
<dbReference type="Pfam" id="PF00276">
    <property type="entry name" value="Ribosomal_L23"/>
    <property type="match status" value="1"/>
</dbReference>
<evidence type="ECO:0000256" key="1">
    <source>
        <dbReference type="ARBA" id="ARBA00006700"/>
    </source>
</evidence>
<dbReference type="AlphaFoldDB" id="A0A087SSQ6"/>
<dbReference type="EMBL" id="KL662181">
    <property type="protein sequence ID" value="KFM28760.1"/>
    <property type="molecule type" value="Genomic_DNA"/>
</dbReference>
<comment type="similarity">
    <text evidence="1">Belongs to the universal ribosomal protein uL23 family.</text>
</comment>
<proteinExistence type="inferred from homology"/>
<sequence length="580" mass="61394">MSWRRLQAALPNLTLKLYPLSKAQQAIYETTGTVKELVFRTTPKANKAEIKEHLEKVYGLSVEKVNTCNYLGRKKHGKAGFYRCEEWHVSNKGGRKTGGHVYQIKFFLVDATGLEHLAAVGEDQGDAHYIYSNQPGFPGLYGHNKQDVKRWLEDVMAASQLRAGYHLDLVQDEVPTDPSSIRLPTFVAYRHERTELDDGRHAMCWFLVDVFGKEHIAISGEEKETRDGHYDYSTQGVFHVVAPLSCHNQAAVVRWLDERVVHKGQAAAAATGKLPGNFHTAGQYGRSGGVRAGRKPGSDLARAAALKKWRTAHGGAVPGADPAQEARDALAAELRAWAREEAGARSAARRRALAWASDPAPLAALAAAEEAVDLLRGGSGEDRASVQRGADGRGGAAGLAAQADGVRARVRLLALLRQLAHSYAPLALAAAPGLQAALAAAPASPLAGPEVAALASWILQAWASALGCHLAVLTQERYVRDPGAELEAALGGRRAWLDAAAAAVTHRRVGQGAQEARAGREPAGGGDKGVGDGTAEGKGGDSAAVAETAAAETAAAETEPENEEGSGSEGEAMDAEEAAE</sequence>
<feature type="compositionally biased region" description="Low complexity" evidence="5">
    <location>
        <begin position="542"/>
        <end position="557"/>
    </location>
</feature>
<feature type="compositionally biased region" description="Acidic residues" evidence="5">
    <location>
        <begin position="558"/>
        <end position="580"/>
    </location>
</feature>
<gene>
    <name evidence="6" type="ORF">F751_0384</name>
</gene>
<dbReference type="GeneID" id="23611775"/>
<dbReference type="GO" id="GO:0005840">
    <property type="term" value="C:ribosome"/>
    <property type="evidence" value="ECO:0007669"/>
    <property type="project" value="UniProtKB-KW"/>
</dbReference>
<evidence type="ECO:0000256" key="4">
    <source>
        <dbReference type="ARBA" id="ARBA00035287"/>
    </source>
</evidence>
<dbReference type="SUPFAM" id="SSF54189">
    <property type="entry name" value="Ribosomal proteins S24e, L23 and L15e"/>
    <property type="match status" value="1"/>
</dbReference>
<protein>
    <recommendedName>
        <fullName evidence="4">Large ribosomal subunit protein uL23c</fullName>
    </recommendedName>
</protein>
<dbReference type="KEGG" id="apro:F751_0384"/>
<evidence type="ECO:0000256" key="3">
    <source>
        <dbReference type="ARBA" id="ARBA00023274"/>
    </source>
</evidence>
<dbReference type="Proteomes" id="UP000028924">
    <property type="component" value="Unassembled WGS sequence"/>
</dbReference>
<keyword evidence="2 6" id="KW-0689">Ribosomal protein</keyword>
<dbReference type="GO" id="GO:0006412">
    <property type="term" value="P:translation"/>
    <property type="evidence" value="ECO:0007669"/>
    <property type="project" value="InterPro"/>
</dbReference>
<dbReference type="STRING" id="3075.A0A087SSQ6"/>
<dbReference type="Gene3D" id="3.30.70.330">
    <property type="match status" value="1"/>
</dbReference>
<organism evidence="6 7">
    <name type="scientific">Auxenochlorella protothecoides</name>
    <name type="common">Green microalga</name>
    <name type="synonym">Chlorella protothecoides</name>
    <dbReference type="NCBI Taxonomy" id="3075"/>
    <lineage>
        <taxon>Eukaryota</taxon>
        <taxon>Viridiplantae</taxon>
        <taxon>Chlorophyta</taxon>
        <taxon>core chlorophytes</taxon>
        <taxon>Trebouxiophyceae</taxon>
        <taxon>Chlorellales</taxon>
        <taxon>Chlorellaceae</taxon>
        <taxon>Auxenochlorella</taxon>
    </lineage>
</organism>
<accession>A0A087SSQ6</accession>
<dbReference type="InterPro" id="IPR012677">
    <property type="entry name" value="Nucleotide-bd_a/b_plait_sf"/>
</dbReference>
<evidence type="ECO:0000256" key="2">
    <source>
        <dbReference type="ARBA" id="ARBA00022980"/>
    </source>
</evidence>
<keyword evidence="3" id="KW-0687">Ribonucleoprotein</keyword>
<dbReference type="GO" id="GO:1990904">
    <property type="term" value="C:ribonucleoprotein complex"/>
    <property type="evidence" value="ECO:0007669"/>
    <property type="project" value="UniProtKB-KW"/>
</dbReference>
<dbReference type="RefSeq" id="XP_011401805.1">
    <property type="nucleotide sequence ID" value="XM_011403503.1"/>
</dbReference>
<keyword evidence="7" id="KW-1185">Reference proteome</keyword>
<feature type="region of interest" description="Disordered" evidence="5">
    <location>
        <begin position="507"/>
        <end position="580"/>
    </location>
</feature>
<dbReference type="eggNOG" id="ENOG502RI4W">
    <property type="taxonomic scope" value="Eukaryota"/>
</dbReference>
<evidence type="ECO:0000313" key="7">
    <source>
        <dbReference type="Proteomes" id="UP000028924"/>
    </source>
</evidence>
<dbReference type="GO" id="GO:0003735">
    <property type="term" value="F:structural constituent of ribosome"/>
    <property type="evidence" value="ECO:0007669"/>
    <property type="project" value="InterPro"/>
</dbReference>
<name>A0A087SSQ6_AUXPR</name>
<evidence type="ECO:0000256" key="5">
    <source>
        <dbReference type="SAM" id="MobiDB-lite"/>
    </source>
</evidence>
<feature type="compositionally biased region" description="Gly residues" evidence="5">
    <location>
        <begin position="522"/>
        <end position="537"/>
    </location>
</feature>
<dbReference type="InterPro" id="IPR012678">
    <property type="entry name" value="Ribosomal_uL23/eL15/eS24_sf"/>
</dbReference>
<evidence type="ECO:0000313" key="6">
    <source>
        <dbReference type="EMBL" id="KFM28760.1"/>
    </source>
</evidence>